<dbReference type="AlphaFoldDB" id="A0A255ECS5"/>
<feature type="domain" description="Beta-hexosaminidase bacterial type N-terminal" evidence="9">
    <location>
        <begin position="67"/>
        <end position="193"/>
    </location>
</feature>
<dbReference type="InterPro" id="IPR025705">
    <property type="entry name" value="Beta_hexosaminidase_sua/sub"/>
</dbReference>
<dbReference type="Pfam" id="PF00728">
    <property type="entry name" value="Glyco_hydro_20"/>
    <property type="match status" value="1"/>
</dbReference>
<evidence type="ECO:0000256" key="3">
    <source>
        <dbReference type="ARBA" id="ARBA00012663"/>
    </source>
</evidence>
<dbReference type="SUPFAM" id="SSF55545">
    <property type="entry name" value="beta-N-acetylhexosaminidase-like domain"/>
    <property type="match status" value="1"/>
</dbReference>
<dbReference type="Proteomes" id="UP000216300">
    <property type="component" value="Unassembled WGS sequence"/>
</dbReference>
<evidence type="ECO:0000256" key="1">
    <source>
        <dbReference type="ARBA" id="ARBA00001231"/>
    </source>
</evidence>
<dbReference type="Gene3D" id="3.30.379.10">
    <property type="entry name" value="Chitobiase/beta-hexosaminidase domain 2-like"/>
    <property type="match status" value="1"/>
</dbReference>
<dbReference type="GO" id="GO:0005975">
    <property type="term" value="P:carbohydrate metabolic process"/>
    <property type="evidence" value="ECO:0007669"/>
    <property type="project" value="InterPro"/>
</dbReference>
<reference evidence="10 11" key="1">
    <citation type="submission" date="2017-07" db="EMBL/GenBank/DDBJ databases">
        <title>Draft whole genome sequences of clinical Proprionibacteriaceae strains.</title>
        <authorList>
            <person name="Bernier A.-M."/>
            <person name="Bernard K."/>
            <person name="Domingo M.-C."/>
        </authorList>
    </citation>
    <scope>NUCLEOTIDE SEQUENCE [LARGE SCALE GENOMIC DNA]</scope>
    <source>
        <strain evidence="10 11">NML 150081</strain>
    </source>
</reference>
<comment type="catalytic activity">
    <reaction evidence="1">
        <text>Hydrolysis of terminal non-reducing N-acetyl-D-hexosamine residues in N-acetyl-beta-D-hexosaminides.</text>
        <dbReference type="EC" id="3.2.1.52"/>
    </reaction>
</comment>
<feature type="region of interest" description="Disordered" evidence="7">
    <location>
        <begin position="1"/>
        <end position="43"/>
    </location>
</feature>
<keyword evidence="4" id="KW-0378">Hydrolase</keyword>
<dbReference type="GO" id="GO:0004563">
    <property type="term" value="F:beta-N-acetylhexosaminidase activity"/>
    <property type="evidence" value="ECO:0007669"/>
    <property type="project" value="UniProtKB-EC"/>
</dbReference>
<name>A0A255ECS5_9ACTN</name>
<dbReference type="OrthoDB" id="9763537at2"/>
<evidence type="ECO:0000259" key="9">
    <source>
        <dbReference type="Pfam" id="PF02838"/>
    </source>
</evidence>
<evidence type="ECO:0000256" key="2">
    <source>
        <dbReference type="ARBA" id="ARBA00006285"/>
    </source>
</evidence>
<dbReference type="SUPFAM" id="SSF51445">
    <property type="entry name" value="(Trans)glycosidases"/>
    <property type="match status" value="1"/>
</dbReference>
<proteinExistence type="inferred from homology"/>
<dbReference type="InterPro" id="IPR017853">
    <property type="entry name" value="GH"/>
</dbReference>
<dbReference type="Pfam" id="PF02838">
    <property type="entry name" value="Glyco_hydro_20b"/>
    <property type="match status" value="1"/>
</dbReference>
<evidence type="ECO:0000256" key="7">
    <source>
        <dbReference type="SAM" id="MobiDB-lite"/>
    </source>
</evidence>
<dbReference type="InterPro" id="IPR029018">
    <property type="entry name" value="Hex-like_dom2"/>
</dbReference>
<feature type="region of interest" description="Disordered" evidence="7">
    <location>
        <begin position="570"/>
        <end position="599"/>
    </location>
</feature>
<dbReference type="GO" id="GO:0016020">
    <property type="term" value="C:membrane"/>
    <property type="evidence" value="ECO:0007669"/>
    <property type="project" value="TreeGrafter"/>
</dbReference>
<evidence type="ECO:0000313" key="10">
    <source>
        <dbReference type="EMBL" id="OYN89358.1"/>
    </source>
</evidence>
<feature type="active site" description="Proton donor" evidence="6">
    <location>
        <position position="370"/>
    </location>
</feature>
<dbReference type="CDD" id="cd06563">
    <property type="entry name" value="GH20_chitobiase-like"/>
    <property type="match status" value="1"/>
</dbReference>
<evidence type="ECO:0000256" key="6">
    <source>
        <dbReference type="PIRSR" id="PIRSR625705-1"/>
    </source>
</evidence>
<evidence type="ECO:0000256" key="5">
    <source>
        <dbReference type="ARBA" id="ARBA00023295"/>
    </source>
</evidence>
<accession>A0A255ECS5</accession>
<feature type="compositionally biased region" description="Basic and acidic residues" evidence="7">
    <location>
        <begin position="585"/>
        <end position="599"/>
    </location>
</feature>
<dbReference type="EC" id="3.2.1.52" evidence="3"/>
<comment type="similarity">
    <text evidence="2">Belongs to the glycosyl hydrolase 20 family.</text>
</comment>
<evidence type="ECO:0000313" key="11">
    <source>
        <dbReference type="Proteomes" id="UP000216300"/>
    </source>
</evidence>
<gene>
    <name evidence="10" type="ORF">CGZ91_10665</name>
</gene>
<sequence>MQVVAPDRVGAGARTPGLTHRVRPSASRPPRMSPLPRPPAPGVPQTLSQLAWWHGDLTQESCSMSLPAIIPAPQDITATEGALSLSSDSTISGEPAYADALRRILTPATGLPLRQAGGVDSADGTIVVSEDTSLEPEHYTLEVAGDQLTITAADLAAANWAAQTLRQLLDTEAYLPAGGGRTDWQVPGVKVVDGPRYSWRSLHFDPARYFKPVPEVLRFIDQMAMHKYNVLHFHLTEDQGWRFESKKYPKLNEISSWRRETKNHLWEEGDGTPEGGYYTQDQLRGIVAYAAARGINVMPEIEFPGHVSAALAAYPEYAVPGFPTPEPAPRWGIMDDVLNMTDESMQFVYDIWTEVLDIFPFTHVHIGGDEAPRTQWLESEHSKKLAAERGLPGPDHLQAWFTAQLRDFLEARGRTVVAWDEVIDEGPAPGVVIHAWRARTDAAKRALEAGQQIIQAPTTYTYFDYYPSRSDDERYFIGGDLPLEKAYSFDPGADAANEEQAALILGTSAQLWAEYSPTFRITEYLAWPRACAHAEVAWSAPEKKDWADFEARLTRHIARLEANGINVRPLAGPHPWQQGGTGLWRRPDSHRKETEAALD</sequence>
<dbReference type="GO" id="GO:0030203">
    <property type="term" value="P:glycosaminoglycan metabolic process"/>
    <property type="evidence" value="ECO:0007669"/>
    <property type="project" value="TreeGrafter"/>
</dbReference>
<evidence type="ECO:0000259" key="8">
    <source>
        <dbReference type="Pfam" id="PF00728"/>
    </source>
</evidence>
<protein>
    <recommendedName>
        <fullName evidence="3">beta-N-acetylhexosaminidase</fullName>
        <ecNumber evidence="3">3.2.1.52</ecNumber>
    </recommendedName>
</protein>
<dbReference type="InterPro" id="IPR015883">
    <property type="entry name" value="Glyco_hydro_20_cat"/>
</dbReference>
<evidence type="ECO:0000256" key="4">
    <source>
        <dbReference type="ARBA" id="ARBA00022801"/>
    </source>
</evidence>
<feature type="compositionally biased region" description="Pro residues" evidence="7">
    <location>
        <begin position="31"/>
        <end position="42"/>
    </location>
</feature>
<feature type="domain" description="Glycoside hydrolase family 20 catalytic" evidence="8">
    <location>
        <begin position="197"/>
        <end position="540"/>
    </location>
</feature>
<dbReference type="InterPro" id="IPR015882">
    <property type="entry name" value="HEX_bac_N"/>
</dbReference>
<keyword evidence="11" id="KW-1185">Reference proteome</keyword>
<dbReference type="PANTHER" id="PTHR22600:SF57">
    <property type="entry name" value="BETA-N-ACETYLHEXOSAMINIDASE"/>
    <property type="match status" value="1"/>
</dbReference>
<dbReference type="Gene3D" id="3.20.20.80">
    <property type="entry name" value="Glycosidases"/>
    <property type="match status" value="1"/>
</dbReference>
<dbReference type="PANTHER" id="PTHR22600">
    <property type="entry name" value="BETA-HEXOSAMINIDASE"/>
    <property type="match status" value="1"/>
</dbReference>
<keyword evidence="5" id="KW-0326">Glycosidase</keyword>
<dbReference type="EMBL" id="NMVJ01000009">
    <property type="protein sequence ID" value="OYN89358.1"/>
    <property type="molecule type" value="Genomic_DNA"/>
</dbReference>
<organism evidence="10 11">
    <name type="scientific">Parenemella sanctibonifatiensis</name>
    <dbReference type="NCBI Taxonomy" id="2016505"/>
    <lineage>
        <taxon>Bacteria</taxon>
        <taxon>Bacillati</taxon>
        <taxon>Actinomycetota</taxon>
        <taxon>Actinomycetes</taxon>
        <taxon>Propionibacteriales</taxon>
        <taxon>Propionibacteriaceae</taxon>
        <taxon>Parenemella</taxon>
    </lineage>
</organism>
<comment type="caution">
    <text evidence="10">The sequence shown here is derived from an EMBL/GenBank/DDBJ whole genome shotgun (WGS) entry which is preliminary data.</text>
</comment>
<dbReference type="PRINTS" id="PR00738">
    <property type="entry name" value="GLHYDRLASE20"/>
</dbReference>